<gene>
    <name evidence="3" type="ORF">EAS64_40255</name>
</gene>
<evidence type="ECO:0000256" key="2">
    <source>
        <dbReference type="SAM" id="Phobius"/>
    </source>
</evidence>
<comment type="caution">
    <text evidence="3">The sequence shown here is derived from an EMBL/GenBank/DDBJ whole genome shotgun (WGS) entry which is preliminary data.</text>
</comment>
<evidence type="ECO:0000313" key="3">
    <source>
        <dbReference type="EMBL" id="TVY99876.1"/>
    </source>
</evidence>
<sequence>MTDGGTAFQPGQAEPSLPYRSRGAYAGHDALGAGAGAVLLDPEVAHDLRSAAEFATQERRITGGLLYGRAWMDDEGPYLVVDGYLESGPGENPGDRVIRDGQDNFTLTDADLRLLRQDAARMYSSALEVGWWRTLPAPGGFNPRDYLTQQDLIQPGGIGLVVFGSGLEWGAAYLGPDARPPGPLIPAPRPASHAGPAYDTDIAAEPGPEPVDIAAGESLLTPDDELDADLEPEPVTGTVVATRLPALTPAPQRASRPVISPVPADDWRARPASPGNIGPRIPTDVKIVVGALVVVSCAVAAIIGVLLSSAMIAVIVAVIALLAITIFVSVTRL</sequence>
<keyword evidence="4" id="KW-1185">Reference proteome</keyword>
<feature type="region of interest" description="Disordered" evidence="1">
    <location>
        <begin position="1"/>
        <end position="21"/>
    </location>
</feature>
<reference evidence="3 4" key="1">
    <citation type="submission" date="2018-11" db="EMBL/GenBank/DDBJ databases">
        <title>Trebonia kvetii gen.nov., sp.nov., a novel acidophilic actinobacterium, and proposal of the new actinobacterial family Treboniaceae fam. nov.</title>
        <authorList>
            <person name="Rapoport D."/>
            <person name="Sagova-Mareckova M."/>
            <person name="Sedlacek I."/>
            <person name="Provaznik J."/>
            <person name="Kralova S."/>
            <person name="Pavlinic D."/>
            <person name="Benes V."/>
            <person name="Kopecky J."/>
        </authorList>
    </citation>
    <scope>NUCLEOTIDE SEQUENCE [LARGE SCALE GENOMIC DNA]</scope>
    <source>
        <strain evidence="3 4">15Tr583</strain>
    </source>
</reference>
<dbReference type="Proteomes" id="UP000460272">
    <property type="component" value="Unassembled WGS sequence"/>
</dbReference>
<evidence type="ECO:0000313" key="4">
    <source>
        <dbReference type="Proteomes" id="UP000460272"/>
    </source>
</evidence>
<dbReference type="RefSeq" id="WP_145861984.1">
    <property type="nucleotide sequence ID" value="NZ_RPFW01000011.1"/>
</dbReference>
<feature type="transmembrane region" description="Helical" evidence="2">
    <location>
        <begin position="287"/>
        <end position="306"/>
    </location>
</feature>
<dbReference type="EMBL" id="RPFW01000011">
    <property type="protein sequence ID" value="TVY99876.1"/>
    <property type="molecule type" value="Genomic_DNA"/>
</dbReference>
<keyword evidence="2" id="KW-0472">Membrane</keyword>
<keyword evidence="2" id="KW-0812">Transmembrane</keyword>
<keyword evidence="2" id="KW-1133">Transmembrane helix</keyword>
<proteinExistence type="predicted"/>
<accession>A0A6P2BMM8</accession>
<protein>
    <submittedName>
        <fullName evidence="3">Uncharacterized protein</fullName>
    </submittedName>
</protein>
<dbReference type="AlphaFoldDB" id="A0A6P2BMM8"/>
<feature type="region of interest" description="Disordered" evidence="1">
    <location>
        <begin position="253"/>
        <end position="275"/>
    </location>
</feature>
<name>A0A6P2BMM8_9ACTN</name>
<evidence type="ECO:0000256" key="1">
    <source>
        <dbReference type="SAM" id="MobiDB-lite"/>
    </source>
</evidence>
<organism evidence="3 4">
    <name type="scientific">Trebonia kvetii</name>
    <dbReference type="NCBI Taxonomy" id="2480626"/>
    <lineage>
        <taxon>Bacteria</taxon>
        <taxon>Bacillati</taxon>
        <taxon>Actinomycetota</taxon>
        <taxon>Actinomycetes</taxon>
        <taxon>Streptosporangiales</taxon>
        <taxon>Treboniaceae</taxon>
        <taxon>Trebonia</taxon>
    </lineage>
</organism>
<feature type="transmembrane region" description="Helical" evidence="2">
    <location>
        <begin position="312"/>
        <end position="330"/>
    </location>
</feature>